<dbReference type="Proteomes" id="UP001489004">
    <property type="component" value="Unassembled WGS sequence"/>
</dbReference>
<evidence type="ECO:0000313" key="1">
    <source>
        <dbReference type="EMBL" id="KAK9813229.1"/>
    </source>
</evidence>
<accession>A0AAW1PYL8</accession>
<comment type="caution">
    <text evidence="1">The sequence shown here is derived from an EMBL/GenBank/DDBJ whole genome shotgun (WGS) entry which is preliminary data.</text>
</comment>
<organism evidence="1 2">
    <name type="scientific">[Myrmecia] bisecta</name>
    <dbReference type="NCBI Taxonomy" id="41462"/>
    <lineage>
        <taxon>Eukaryota</taxon>
        <taxon>Viridiplantae</taxon>
        <taxon>Chlorophyta</taxon>
        <taxon>core chlorophytes</taxon>
        <taxon>Trebouxiophyceae</taxon>
        <taxon>Trebouxiales</taxon>
        <taxon>Trebouxiaceae</taxon>
        <taxon>Myrmecia</taxon>
    </lineage>
</organism>
<evidence type="ECO:0000313" key="2">
    <source>
        <dbReference type="Proteomes" id="UP001489004"/>
    </source>
</evidence>
<keyword evidence="2" id="KW-1185">Reference proteome</keyword>
<evidence type="ECO:0008006" key="3">
    <source>
        <dbReference type="Google" id="ProtNLM"/>
    </source>
</evidence>
<protein>
    <recommendedName>
        <fullName evidence="3">Secreted protein</fullName>
    </recommendedName>
</protein>
<proteinExistence type="predicted"/>
<dbReference type="AlphaFoldDB" id="A0AAW1PYL8"/>
<dbReference type="EMBL" id="JALJOR010000008">
    <property type="protein sequence ID" value="KAK9813229.1"/>
    <property type="molecule type" value="Genomic_DNA"/>
</dbReference>
<gene>
    <name evidence="1" type="ORF">WJX72_011050</name>
</gene>
<name>A0AAW1PYL8_9CHLO</name>
<sequence length="81" mass="8839">MLRCLPITGRILAAICRCGPTGPQARPLVSDPYSLSAACTACCKMNDGIKIRNRRDTRMGAAKWRTGWRRAQSEPSCVGCL</sequence>
<reference evidence="1 2" key="1">
    <citation type="journal article" date="2024" name="Nat. Commun.">
        <title>Phylogenomics reveals the evolutionary origins of lichenization in chlorophyte algae.</title>
        <authorList>
            <person name="Puginier C."/>
            <person name="Libourel C."/>
            <person name="Otte J."/>
            <person name="Skaloud P."/>
            <person name="Haon M."/>
            <person name="Grisel S."/>
            <person name="Petersen M."/>
            <person name="Berrin J.G."/>
            <person name="Delaux P.M."/>
            <person name="Dal Grande F."/>
            <person name="Keller J."/>
        </authorList>
    </citation>
    <scope>NUCLEOTIDE SEQUENCE [LARGE SCALE GENOMIC DNA]</scope>
    <source>
        <strain evidence="1 2">SAG 2043</strain>
    </source>
</reference>